<gene>
    <name evidence="3" type="ORF">AFUS01_LOCUS39376</name>
</gene>
<feature type="region of interest" description="Disordered" evidence="1">
    <location>
        <begin position="299"/>
        <end position="323"/>
    </location>
</feature>
<dbReference type="PROSITE" id="PS50081">
    <property type="entry name" value="ZF_DAG_PE_2"/>
    <property type="match status" value="1"/>
</dbReference>
<dbReference type="PANTHER" id="PTHR21119:SF5">
    <property type="entry name" value="C2 DOMAIN-CONTAINING PROTEIN"/>
    <property type="match status" value="1"/>
</dbReference>
<dbReference type="Pfam" id="PF00130">
    <property type="entry name" value="C1_1"/>
    <property type="match status" value="1"/>
</dbReference>
<name>A0A8J2PMW5_9HEXA</name>
<organism evidence="3 4">
    <name type="scientific">Allacma fusca</name>
    <dbReference type="NCBI Taxonomy" id="39272"/>
    <lineage>
        <taxon>Eukaryota</taxon>
        <taxon>Metazoa</taxon>
        <taxon>Ecdysozoa</taxon>
        <taxon>Arthropoda</taxon>
        <taxon>Hexapoda</taxon>
        <taxon>Collembola</taxon>
        <taxon>Symphypleona</taxon>
        <taxon>Sminthuridae</taxon>
        <taxon>Allacma</taxon>
    </lineage>
</organism>
<feature type="compositionally biased region" description="Polar residues" evidence="1">
    <location>
        <begin position="249"/>
        <end position="274"/>
    </location>
</feature>
<dbReference type="Proteomes" id="UP000708208">
    <property type="component" value="Unassembled WGS sequence"/>
</dbReference>
<feature type="compositionally biased region" description="Polar residues" evidence="1">
    <location>
        <begin position="304"/>
        <end position="316"/>
    </location>
</feature>
<evidence type="ECO:0000259" key="2">
    <source>
        <dbReference type="PROSITE" id="PS50081"/>
    </source>
</evidence>
<dbReference type="CDD" id="cd20831">
    <property type="entry name" value="C1_dGM13116p-like"/>
    <property type="match status" value="1"/>
</dbReference>
<dbReference type="SMART" id="SM00109">
    <property type="entry name" value="C1"/>
    <property type="match status" value="1"/>
</dbReference>
<protein>
    <recommendedName>
        <fullName evidence="2">Phorbol-ester/DAG-type domain-containing protein</fullName>
    </recommendedName>
</protein>
<evidence type="ECO:0000256" key="1">
    <source>
        <dbReference type="SAM" id="MobiDB-lite"/>
    </source>
</evidence>
<dbReference type="PROSITE" id="PS00479">
    <property type="entry name" value="ZF_DAG_PE_1"/>
    <property type="match status" value="1"/>
</dbReference>
<dbReference type="InterPro" id="IPR002219">
    <property type="entry name" value="PKC_DAG/PE"/>
</dbReference>
<proteinExistence type="predicted"/>
<comment type="caution">
    <text evidence="3">The sequence shown here is derived from an EMBL/GenBank/DDBJ whole genome shotgun (WGS) entry which is preliminary data.</text>
</comment>
<dbReference type="AlphaFoldDB" id="A0A8J2PMW5"/>
<reference evidence="3" key="1">
    <citation type="submission" date="2021-06" db="EMBL/GenBank/DDBJ databases">
        <authorList>
            <person name="Hodson N. C."/>
            <person name="Mongue J. A."/>
            <person name="Jaron S. K."/>
        </authorList>
    </citation>
    <scope>NUCLEOTIDE SEQUENCE</scope>
</reference>
<sequence>MDRDVFARSVSVDRDSLIAGRHLGILGPHSARSSASELSALSGHSTSTFIHENSTLVIECIENRIRKYYLVPPHLAETGKWKKRGKKLHIFNDHTFVAKHIQSGTPCEVCNGRFQFSLGKQGYQCRDCKMKCHKECHVRASNFCSNTTVYDIELSMSLDTIKEYGTAKCVPQTNTFAGVCSSIFSGKKANASNKANANGKDCMGKSSVEKIQSCNLTNNSSVSKISKTNPRKKTSIFRKVTRLGKISEENLTSNKSNSADKNLQPDLNSYSSQPDAGEVMEEKSILEQSIHPCEDNKSEEIVSPGSSGCQTNISDTSDVKTDSDEEILETTTSENIQSWSHQVCLKPHSILTAISKPVTNGIPTSALPASAALLHSNITVTVKNGQ</sequence>
<dbReference type="InterPro" id="IPR039934">
    <property type="entry name" value="C2CD2/C2CD2L"/>
</dbReference>
<dbReference type="PANTHER" id="PTHR21119">
    <property type="entry name" value="C2 DOMAIN-CONTAINING PROTEIN"/>
    <property type="match status" value="1"/>
</dbReference>
<evidence type="ECO:0000313" key="3">
    <source>
        <dbReference type="EMBL" id="CAG7829515.1"/>
    </source>
</evidence>
<feature type="region of interest" description="Disordered" evidence="1">
    <location>
        <begin position="248"/>
        <end position="281"/>
    </location>
</feature>
<dbReference type="EMBL" id="CAJVCH010551806">
    <property type="protein sequence ID" value="CAG7829515.1"/>
    <property type="molecule type" value="Genomic_DNA"/>
</dbReference>
<evidence type="ECO:0000313" key="4">
    <source>
        <dbReference type="Proteomes" id="UP000708208"/>
    </source>
</evidence>
<dbReference type="OrthoDB" id="9976063at2759"/>
<feature type="domain" description="Phorbol-ester/DAG-type" evidence="2">
    <location>
        <begin position="93"/>
        <end position="144"/>
    </location>
</feature>
<accession>A0A8J2PMW5</accession>
<keyword evidence="4" id="KW-1185">Reference proteome</keyword>